<organism evidence="3 4">
    <name type="scientific">Bimuria novae-zelandiae CBS 107.79</name>
    <dbReference type="NCBI Taxonomy" id="1447943"/>
    <lineage>
        <taxon>Eukaryota</taxon>
        <taxon>Fungi</taxon>
        <taxon>Dikarya</taxon>
        <taxon>Ascomycota</taxon>
        <taxon>Pezizomycotina</taxon>
        <taxon>Dothideomycetes</taxon>
        <taxon>Pleosporomycetidae</taxon>
        <taxon>Pleosporales</taxon>
        <taxon>Massarineae</taxon>
        <taxon>Didymosphaeriaceae</taxon>
        <taxon>Bimuria</taxon>
    </lineage>
</organism>
<dbReference type="InterPro" id="IPR018860">
    <property type="entry name" value="APC_suCDC26"/>
</dbReference>
<sequence length="80" mass="9157">MLRRPATTITLTSADLEAYEANRQRKMWEKQQQQQAHEAQAFFAQSTNGSGKQREQAGVRPQQRSQKDRIMGGQTTRHGN</sequence>
<accession>A0A6A5VK35</accession>
<feature type="compositionally biased region" description="Low complexity" evidence="2">
    <location>
        <begin position="31"/>
        <end position="45"/>
    </location>
</feature>
<dbReference type="GO" id="GO:0005680">
    <property type="term" value="C:anaphase-promoting complex"/>
    <property type="evidence" value="ECO:0007669"/>
    <property type="project" value="InterPro"/>
</dbReference>
<name>A0A6A5VK35_9PLEO</name>
<dbReference type="EMBL" id="ML976671">
    <property type="protein sequence ID" value="KAF1975346.1"/>
    <property type="molecule type" value="Genomic_DNA"/>
</dbReference>
<dbReference type="Proteomes" id="UP000800036">
    <property type="component" value="Unassembled WGS sequence"/>
</dbReference>
<reference evidence="3" key="1">
    <citation type="journal article" date="2020" name="Stud. Mycol.">
        <title>101 Dothideomycetes genomes: a test case for predicting lifestyles and emergence of pathogens.</title>
        <authorList>
            <person name="Haridas S."/>
            <person name="Albert R."/>
            <person name="Binder M."/>
            <person name="Bloem J."/>
            <person name="Labutti K."/>
            <person name="Salamov A."/>
            <person name="Andreopoulos B."/>
            <person name="Baker S."/>
            <person name="Barry K."/>
            <person name="Bills G."/>
            <person name="Bluhm B."/>
            <person name="Cannon C."/>
            <person name="Castanera R."/>
            <person name="Culley D."/>
            <person name="Daum C."/>
            <person name="Ezra D."/>
            <person name="Gonzalez J."/>
            <person name="Henrissat B."/>
            <person name="Kuo A."/>
            <person name="Liang C."/>
            <person name="Lipzen A."/>
            <person name="Lutzoni F."/>
            <person name="Magnuson J."/>
            <person name="Mondo S."/>
            <person name="Nolan M."/>
            <person name="Ohm R."/>
            <person name="Pangilinan J."/>
            <person name="Park H.-J."/>
            <person name="Ramirez L."/>
            <person name="Alfaro M."/>
            <person name="Sun H."/>
            <person name="Tritt A."/>
            <person name="Yoshinaga Y."/>
            <person name="Zwiers L.-H."/>
            <person name="Turgeon B."/>
            <person name="Goodwin S."/>
            <person name="Spatafora J."/>
            <person name="Crous P."/>
            <person name="Grigoriev I."/>
        </authorList>
    </citation>
    <scope>NUCLEOTIDE SEQUENCE</scope>
    <source>
        <strain evidence="3">CBS 107.79</strain>
    </source>
</reference>
<dbReference type="AlphaFoldDB" id="A0A6A5VK35"/>
<evidence type="ECO:0000256" key="1">
    <source>
        <dbReference type="ARBA" id="ARBA00022786"/>
    </source>
</evidence>
<evidence type="ECO:0000256" key="2">
    <source>
        <dbReference type="SAM" id="MobiDB-lite"/>
    </source>
</evidence>
<evidence type="ECO:0000313" key="3">
    <source>
        <dbReference type="EMBL" id="KAF1975346.1"/>
    </source>
</evidence>
<keyword evidence="4" id="KW-1185">Reference proteome</keyword>
<dbReference type="GO" id="GO:0031145">
    <property type="term" value="P:anaphase-promoting complex-dependent catabolic process"/>
    <property type="evidence" value="ECO:0007669"/>
    <property type="project" value="InterPro"/>
</dbReference>
<evidence type="ECO:0008006" key="5">
    <source>
        <dbReference type="Google" id="ProtNLM"/>
    </source>
</evidence>
<dbReference type="Pfam" id="PF10471">
    <property type="entry name" value="ANAPC_CDC26"/>
    <property type="match status" value="1"/>
</dbReference>
<gene>
    <name evidence="3" type="ORF">BU23DRAFT_530567</name>
</gene>
<feature type="region of interest" description="Disordered" evidence="2">
    <location>
        <begin position="25"/>
        <end position="80"/>
    </location>
</feature>
<proteinExistence type="predicted"/>
<dbReference type="OrthoDB" id="3780941at2759"/>
<evidence type="ECO:0000313" key="4">
    <source>
        <dbReference type="Proteomes" id="UP000800036"/>
    </source>
</evidence>
<protein>
    <recommendedName>
        <fullName evidence="5">Anaphase-promoting complex, subunit CDC26</fullName>
    </recommendedName>
</protein>
<keyword evidence="1" id="KW-0833">Ubl conjugation pathway</keyword>